<dbReference type="GeneID" id="36541036"/>
<dbReference type="InterPro" id="IPR039470">
    <property type="entry name" value="Nuc_deoxyri_tr2"/>
</dbReference>
<accession>A0A2I1D3T5</accession>
<dbReference type="AlphaFoldDB" id="A0A2I1D3T5"/>
<evidence type="ECO:0000313" key="2">
    <source>
        <dbReference type="Proteomes" id="UP000234254"/>
    </source>
</evidence>
<keyword evidence="2" id="KW-1185">Reference proteome</keyword>
<dbReference type="RefSeq" id="XP_024693127.1">
    <property type="nucleotide sequence ID" value="XM_024833512.1"/>
</dbReference>
<sequence length="160" mass="18080">MPPRSQIIHAPSDDAPQGRRSVFLAGTTSPVDPEDWRATLFRALSNLPVTIYDPYRLDWDSSWREDIDFAPYREQVEWELDRQERADLVVVYFHPATQAPVSLLELGLWARTPGKVIVGCPAGYWKRGNVQITCRKYGVTLVDGLTELAEAVAQRLSLSP</sequence>
<comment type="caution">
    <text evidence="1">The sequence shown here is derived from an EMBL/GenBank/DDBJ whole genome shotgun (WGS) entry which is preliminary data.</text>
</comment>
<dbReference type="Pfam" id="PF15891">
    <property type="entry name" value="Nuc_deoxyri_tr2"/>
    <property type="match status" value="1"/>
</dbReference>
<dbReference type="OrthoDB" id="2893324at2759"/>
<dbReference type="Gene3D" id="3.40.50.450">
    <property type="match status" value="1"/>
</dbReference>
<organism evidence="1 2">
    <name type="scientific">Aspergillus campestris (strain IBT 28561)</name>
    <dbReference type="NCBI Taxonomy" id="1392248"/>
    <lineage>
        <taxon>Eukaryota</taxon>
        <taxon>Fungi</taxon>
        <taxon>Dikarya</taxon>
        <taxon>Ascomycota</taxon>
        <taxon>Pezizomycotina</taxon>
        <taxon>Eurotiomycetes</taxon>
        <taxon>Eurotiomycetidae</taxon>
        <taxon>Eurotiales</taxon>
        <taxon>Aspergillaceae</taxon>
        <taxon>Aspergillus</taxon>
        <taxon>Aspergillus subgen. Circumdati</taxon>
    </lineage>
</organism>
<dbReference type="EMBL" id="MSFM01000006">
    <property type="protein sequence ID" value="PKY04533.1"/>
    <property type="molecule type" value="Genomic_DNA"/>
</dbReference>
<name>A0A2I1D3T5_ASPC2</name>
<gene>
    <name evidence="1" type="ORF">P168DRAFT_236247</name>
</gene>
<dbReference type="VEuPathDB" id="FungiDB:P168DRAFT_236247"/>
<protein>
    <submittedName>
        <fullName evidence="1">Uncharacterized protein</fullName>
    </submittedName>
</protein>
<evidence type="ECO:0000313" key="1">
    <source>
        <dbReference type="EMBL" id="PKY04533.1"/>
    </source>
</evidence>
<reference evidence="1" key="1">
    <citation type="submission" date="2016-12" db="EMBL/GenBank/DDBJ databases">
        <title>The genomes of Aspergillus section Nigri reveals drivers in fungal speciation.</title>
        <authorList>
            <consortium name="DOE Joint Genome Institute"/>
            <person name="Vesth T.C."/>
            <person name="Nybo J."/>
            <person name="Theobald S."/>
            <person name="Brandl J."/>
            <person name="Frisvad J.C."/>
            <person name="Nielsen K.F."/>
            <person name="Lyhne E.K."/>
            <person name="Kogle M.E."/>
            <person name="Kuo A."/>
            <person name="Riley R."/>
            <person name="Clum A."/>
            <person name="Nolan M."/>
            <person name="Lipzen A."/>
            <person name="Salamov A."/>
            <person name="Henrissat B."/>
            <person name="Wiebenga A."/>
            <person name="De vries R.P."/>
            <person name="Grigoriev I.V."/>
            <person name="Mortensen U.H."/>
            <person name="Andersen M.R."/>
            <person name="Baker S.E."/>
        </authorList>
    </citation>
    <scope>NUCLEOTIDE SEQUENCE</scope>
    <source>
        <strain evidence="1">IBT 28561</strain>
    </source>
</reference>
<dbReference type="Proteomes" id="UP000234254">
    <property type="component" value="Unassembled WGS sequence"/>
</dbReference>
<proteinExistence type="predicted"/>